<comment type="caution">
    <text evidence="1">The sequence shown here is derived from an EMBL/GenBank/DDBJ whole genome shotgun (WGS) entry which is preliminary data.</text>
</comment>
<organism evidence="1 2">
    <name type="scientific">Gossypium davidsonii</name>
    <name type="common">Davidson's cotton</name>
    <name type="synonym">Gossypium klotzschianum subsp. davidsonii</name>
    <dbReference type="NCBI Taxonomy" id="34287"/>
    <lineage>
        <taxon>Eukaryota</taxon>
        <taxon>Viridiplantae</taxon>
        <taxon>Streptophyta</taxon>
        <taxon>Embryophyta</taxon>
        <taxon>Tracheophyta</taxon>
        <taxon>Spermatophyta</taxon>
        <taxon>Magnoliopsida</taxon>
        <taxon>eudicotyledons</taxon>
        <taxon>Gunneridae</taxon>
        <taxon>Pentapetalae</taxon>
        <taxon>rosids</taxon>
        <taxon>malvids</taxon>
        <taxon>Malvales</taxon>
        <taxon>Malvaceae</taxon>
        <taxon>Malvoideae</taxon>
        <taxon>Gossypium</taxon>
    </lineage>
</organism>
<sequence length="23" mass="2584">MNICFELLLNIETLHIAVLLLGT</sequence>
<evidence type="ECO:0000313" key="2">
    <source>
        <dbReference type="Proteomes" id="UP000593561"/>
    </source>
</evidence>
<reference evidence="1 2" key="1">
    <citation type="journal article" date="2019" name="Genome Biol. Evol.">
        <title>Insights into the evolution of the New World diploid cottons (Gossypium, subgenus Houzingenia) based on genome sequencing.</title>
        <authorList>
            <person name="Grover C.E."/>
            <person name="Arick M.A. 2nd"/>
            <person name="Thrash A."/>
            <person name="Conover J.L."/>
            <person name="Sanders W.S."/>
            <person name="Peterson D.G."/>
            <person name="Frelichowski J.E."/>
            <person name="Scheffler J.A."/>
            <person name="Scheffler B.E."/>
            <person name="Wendel J.F."/>
        </authorList>
    </citation>
    <scope>NUCLEOTIDE SEQUENCE [LARGE SCALE GENOMIC DNA]</scope>
    <source>
        <strain evidence="1">27</strain>
        <tissue evidence="1">Leaf</tissue>
    </source>
</reference>
<dbReference type="Proteomes" id="UP000593561">
    <property type="component" value="Unassembled WGS sequence"/>
</dbReference>
<evidence type="ECO:0000313" key="1">
    <source>
        <dbReference type="EMBL" id="MBA0636082.1"/>
    </source>
</evidence>
<protein>
    <submittedName>
        <fullName evidence="1">Uncharacterized protein</fullName>
    </submittedName>
</protein>
<accession>A0A7J8TD58</accession>
<proteinExistence type="predicted"/>
<dbReference type="AlphaFoldDB" id="A0A7J8TD58"/>
<name>A0A7J8TD58_GOSDV</name>
<gene>
    <name evidence="1" type="ORF">Godav_024616</name>
</gene>
<keyword evidence="2" id="KW-1185">Reference proteome</keyword>
<dbReference type="EMBL" id="JABFAC010244365">
    <property type="protein sequence ID" value="MBA0636082.1"/>
    <property type="molecule type" value="Genomic_DNA"/>
</dbReference>